<evidence type="ECO:0000256" key="6">
    <source>
        <dbReference type="ARBA" id="ARBA00022801"/>
    </source>
</evidence>
<dbReference type="Pfam" id="PF00443">
    <property type="entry name" value="UCH"/>
    <property type="match status" value="1"/>
</dbReference>
<reference evidence="9" key="1">
    <citation type="submission" date="2021-02" db="EMBL/GenBank/DDBJ databases">
        <authorList>
            <person name="Nowell W R."/>
        </authorList>
    </citation>
    <scope>NUCLEOTIDE SEQUENCE</scope>
</reference>
<dbReference type="EC" id="3.4.19.12" evidence="3"/>
<keyword evidence="11" id="KW-1185">Reference proteome</keyword>
<dbReference type="Proteomes" id="UP000663829">
    <property type="component" value="Unassembled WGS sequence"/>
</dbReference>
<dbReference type="EMBL" id="CAJNOQ010008912">
    <property type="protein sequence ID" value="CAF1210215.1"/>
    <property type="molecule type" value="Genomic_DNA"/>
</dbReference>
<comment type="similarity">
    <text evidence="2">Belongs to the peptidase C19 family.</text>
</comment>
<dbReference type="OrthoDB" id="47475at2759"/>
<dbReference type="Proteomes" id="UP000681722">
    <property type="component" value="Unassembled WGS sequence"/>
</dbReference>
<dbReference type="InterPro" id="IPR018200">
    <property type="entry name" value="USP_CS"/>
</dbReference>
<evidence type="ECO:0000313" key="10">
    <source>
        <dbReference type="EMBL" id="CAF3974288.1"/>
    </source>
</evidence>
<dbReference type="GO" id="GO:0016579">
    <property type="term" value="P:protein deubiquitination"/>
    <property type="evidence" value="ECO:0007669"/>
    <property type="project" value="InterPro"/>
</dbReference>
<evidence type="ECO:0000313" key="11">
    <source>
        <dbReference type="Proteomes" id="UP000663829"/>
    </source>
</evidence>
<dbReference type="InterPro" id="IPR038765">
    <property type="entry name" value="Papain-like_cys_pep_sf"/>
</dbReference>
<dbReference type="SUPFAM" id="SSF54001">
    <property type="entry name" value="Cysteine proteinases"/>
    <property type="match status" value="1"/>
</dbReference>
<keyword evidence="6" id="KW-0378">Hydrolase</keyword>
<dbReference type="InterPro" id="IPR050164">
    <property type="entry name" value="Peptidase_C19"/>
</dbReference>
<name>A0A814XEW2_9BILA</name>
<feature type="domain" description="USP" evidence="8">
    <location>
        <begin position="1"/>
        <end position="221"/>
    </location>
</feature>
<dbReference type="AlphaFoldDB" id="A0A814XEW2"/>
<evidence type="ECO:0000313" key="9">
    <source>
        <dbReference type="EMBL" id="CAF1210215.1"/>
    </source>
</evidence>
<dbReference type="PANTHER" id="PTHR24006:SF888">
    <property type="entry name" value="UBIQUITIN CARBOXYL-TERMINAL HYDROLASE 30"/>
    <property type="match status" value="1"/>
</dbReference>
<dbReference type="EMBL" id="CAJOBC010008912">
    <property type="protein sequence ID" value="CAF3974288.1"/>
    <property type="molecule type" value="Genomic_DNA"/>
</dbReference>
<dbReference type="GO" id="GO:0004843">
    <property type="term" value="F:cysteine-type deubiquitinase activity"/>
    <property type="evidence" value="ECO:0007669"/>
    <property type="project" value="UniProtKB-EC"/>
</dbReference>
<dbReference type="InterPro" id="IPR001394">
    <property type="entry name" value="Peptidase_C19_UCH"/>
</dbReference>
<gene>
    <name evidence="9" type="ORF">GPM918_LOCUS24173</name>
    <name evidence="10" type="ORF">SRO942_LOCUS24172</name>
</gene>
<dbReference type="GO" id="GO:0006508">
    <property type="term" value="P:proteolysis"/>
    <property type="evidence" value="ECO:0007669"/>
    <property type="project" value="UniProtKB-KW"/>
</dbReference>
<dbReference type="Gene3D" id="3.90.70.10">
    <property type="entry name" value="Cysteine proteinases"/>
    <property type="match status" value="1"/>
</dbReference>
<proteinExistence type="inferred from homology"/>
<comment type="caution">
    <text evidence="9">The sequence shown here is derived from an EMBL/GenBank/DDBJ whole genome shotgun (WGS) entry which is preliminary data.</text>
</comment>
<evidence type="ECO:0000256" key="7">
    <source>
        <dbReference type="ARBA" id="ARBA00022807"/>
    </source>
</evidence>
<dbReference type="CDD" id="cd02257">
    <property type="entry name" value="Peptidase_C19"/>
    <property type="match status" value="1"/>
</dbReference>
<evidence type="ECO:0000256" key="1">
    <source>
        <dbReference type="ARBA" id="ARBA00000707"/>
    </source>
</evidence>
<comment type="catalytic activity">
    <reaction evidence="1">
        <text>Thiol-dependent hydrolysis of ester, thioester, amide, peptide and isopeptide bonds formed by the C-terminal Gly of ubiquitin (a 76-residue protein attached to proteins as an intracellular targeting signal).</text>
        <dbReference type="EC" id="3.4.19.12"/>
    </reaction>
</comment>
<evidence type="ECO:0000256" key="2">
    <source>
        <dbReference type="ARBA" id="ARBA00009085"/>
    </source>
</evidence>
<evidence type="ECO:0000259" key="8">
    <source>
        <dbReference type="PROSITE" id="PS50235"/>
    </source>
</evidence>
<keyword evidence="4" id="KW-0645">Protease</keyword>
<sequence length="339" mass="39294">MVIDYKQRHDLSALPIFYDAVGLDLCDEIQCSHKINSQKCFSSYSSEPIKEIILPLQITCTTINNNGFEIIRPLQTLDDCLASHFQNEYVESFRCTDCNQQRKTKKICVSKTTPSIIIHLKRFNNKRQKLTFPITFAETLNLNPFFNNNNHSSSRLPLRYFSLYAVIIHIGSGIDNGHYIIYVKSHQQVWMKINDCHITSVTLQQVLNKEQDAYLLAYAQATNNESDKENHQIMRHQQLKSIAIDKMQQKHLLSRNIKQLEFDLQEQQQQQSSSEHYQCHSRIILGNTTNQELVLSTASPEAQLSDLNDDEGYQNILHDMIQKNSVSILTYEENTSFFL</sequence>
<evidence type="ECO:0000256" key="3">
    <source>
        <dbReference type="ARBA" id="ARBA00012759"/>
    </source>
</evidence>
<organism evidence="9 11">
    <name type="scientific">Didymodactylos carnosus</name>
    <dbReference type="NCBI Taxonomy" id="1234261"/>
    <lineage>
        <taxon>Eukaryota</taxon>
        <taxon>Metazoa</taxon>
        <taxon>Spiralia</taxon>
        <taxon>Gnathifera</taxon>
        <taxon>Rotifera</taxon>
        <taxon>Eurotatoria</taxon>
        <taxon>Bdelloidea</taxon>
        <taxon>Philodinida</taxon>
        <taxon>Philodinidae</taxon>
        <taxon>Didymodactylos</taxon>
    </lineage>
</organism>
<dbReference type="InterPro" id="IPR028889">
    <property type="entry name" value="USP"/>
</dbReference>
<dbReference type="GO" id="GO:0005634">
    <property type="term" value="C:nucleus"/>
    <property type="evidence" value="ECO:0007669"/>
    <property type="project" value="TreeGrafter"/>
</dbReference>
<keyword evidence="7" id="KW-0788">Thiol protease</keyword>
<protein>
    <recommendedName>
        <fullName evidence="3">ubiquitinyl hydrolase 1</fullName>
        <ecNumber evidence="3">3.4.19.12</ecNumber>
    </recommendedName>
</protein>
<dbReference type="PROSITE" id="PS50235">
    <property type="entry name" value="USP_3"/>
    <property type="match status" value="1"/>
</dbReference>
<evidence type="ECO:0000256" key="5">
    <source>
        <dbReference type="ARBA" id="ARBA00022786"/>
    </source>
</evidence>
<dbReference type="PANTHER" id="PTHR24006">
    <property type="entry name" value="UBIQUITIN CARBOXYL-TERMINAL HYDROLASE"/>
    <property type="match status" value="1"/>
</dbReference>
<dbReference type="GO" id="GO:0005829">
    <property type="term" value="C:cytosol"/>
    <property type="evidence" value="ECO:0007669"/>
    <property type="project" value="TreeGrafter"/>
</dbReference>
<accession>A0A814XEW2</accession>
<dbReference type="PROSITE" id="PS00973">
    <property type="entry name" value="USP_2"/>
    <property type="match status" value="1"/>
</dbReference>
<evidence type="ECO:0000256" key="4">
    <source>
        <dbReference type="ARBA" id="ARBA00022670"/>
    </source>
</evidence>
<keyword evidence="5" id="KW-0833">Ubl conjugation pathway</keyword>